<keyword evidence="3" id="KW-1185">Reference proteome</keyword>
<name>A0A162JAH4_9HYPO</name>
<dbReference type="OrthoDB" id="5210591at2759"/>
<proteinExistence type="predicted"/>
<accession>A0A162JAH4</accession>
<feature type="region of interest" description="Disordered" evidence="1">
    <location>
        <begin position="58"/>
        <end position="88"/>
    </location>
</feature>
<dbReference type="Proteomes" id="UP000076863">
    <property type="component" value="Unassembled WGS sequence"/>
</dbReference>
<sequence>MLHSAIQDAQASQITASYDSIRRCLHRFAHALDAVIEPRLVLIDAGLDQNVLVAMQEADGDNSDMSDNESGASEKSNDSDSSDSSSNAATQIKVTGLREWIKPIFGDPLLNIRLSQTNSEHVVLGFSTPLADTLDDMKEVSESLSQNRQYAQIRLNLYRVYHALNAISVEYIRRDDDSDPRELRARKALVEAVRELEALDEAEASKRRRQLLEVATSKRQRTLNP</sequence>
<comment type="caution">
    <text evidence="2">The sequence shown here is derived from an EMBL/GenBank/DDBJ whole genome shotgun (WGS) entry which is preliminary data.</text>
</comment>
<gene>
    <name evidence="2" type="ORF">BBO_05604</name>
</gene>
<reference evidence="2 3" key="1">
    <citation type="journal article" date="2016" name="Genome Biol. Evol.">
        <title>Divergent and convergent evolution of fungal pathogenicity.</title>
        <authorList>
            <person name="Shang Y."/>
            <person name="Xiao G."/>
            <person name="Zheng P."/>
            <person name="Cen K."/>
            <person name="Zhan S."/>
            <person name="Wang C."/>
        </authorList>
    </citation>
    <scope>NUCLEOTIDE SEQUENCE [LARGE SCALE GENOMIC DNA]</scope>
    <source>
        <strain evidence="2 3">RCEF 3172</strain>
    </source>
</reference>
<feature type="compositionally biased region" description="Acidic residues" evidence="1">
    <location>
        <begin position="58"/>
        <end position="67"/>
    </location>
</feature>
<evidence type="ECO:0000313" key="3">
    <source>
        <dbReference type="Proteomes" id="UP000076863"/>
    </source>
</evidence>
<evidence type="ECO:0000313" key="2">
    <source>
        <dbReference type="EMBL" id="OAA41618.1"/>
    </source>
</evidence>
<dbReference type="AlphaFoldDB" id="A0A162JAH4"/>
<evidence type="ECO:0000256" key="1">
    <source>
        <dbReference type="SAM" id="MobiDB-lite"/>
    </source>
</evidence>
<organism evidence="2 3">
    <name type="scientific">Beauveria brongniartii RCEF 3172</name>
    <dbReference type="NCBI Taxonomy" id="1081107"/>
    <lineage>
        <taxon>Eukaryota</taxon>
        <taxon>Fungi</taxon>
        <taxon>Dikarya</taxon>
        <taxon>Ascomycota</taxon>
        <taxon>Pezizomycotina</taxon>
        <taxon>Sordariomycetes</taxon>
        <taxon>Hypocreomycetidae</taxon>
        <taxon>Hypocreales</taxon>
        <taxon>Cordycipitaceae</taxon>
        <taxon>Beauveria</taxon>
        <taxon>Beauveria brongniartii</taxon>
    </lineage>
</organism>
<protein>
    <submittedName>
        <fullName evidence="2">Uncharacterized protein</fullName>
    </submittedName>
</protein>
<dbReference type="EMBL" id="AZHA01000016">
    <property type="protein sequence ID" value="OAA41618.1"/>
    <property type="molecule type" value="Genomic_DNA"/>
</dbReference>